<name>A0A3B0A5F6_9ACTN</name>
<dbReference type="EMBL" id="RBAN01000002">
    <property type="protein sequence ID" value="RKN55885.1"/>
    <property type="molecule type" value="Genomic_DNA"/>
</dbReference>
<dbReference type="AlphaFoldDB" id="A0A3B0A5F6"/>
<organism evidence="1 2">
    <name type="scientific">Micromonospora costi</name>
    <dbReference type="NCBI Taxonomy" id="1530042"/>
    <lineage>
        <taxon>Bacteria</taxon>
        <taxon>Bacillati</taxon>
        <taxon>Actinomycetota</taxon>
        <taxon>Actinomycetes</taxon>
        <taxon>Micromonosporales</taxon>
        <taxon>Micromonosporaceae</taxon>
        <taxon>Micromonospora</taxon>
    </lineage>
</organism>
<evidence type="ECO:0000313" key="1">
    <source>
        <dbReference type="EMBL" id="RKN55885.1"/>
    </source>
</evidence>
<accession>A0A3B0A5F6</accession>
<evidence type="ECO:0008006" key="3">
    <source>
        <dbReference type="Google" id="ProtNLM"/>
    </source>
</evidence>
<comment type="caution">
    <text evidence="1">The sequence shown here is derived from an EMBL/GenBank/DDBJ whole genome shotgun (WGS) entry which is preliminary data.</text>
</comment>
<dbReference type="Gene3D" id="3.40.50.1820">
    <property type="entry name" value="alpha/beta hydrolase"/>
    <property type="match status" value="1"/>
</dbReference>
<dbReference type="InterPro" id="IPR029058">
    <property type="entry name" value="AB_hydrolase_fold"/>
</dbReference>
<evidence type="ECO:0000313" key="2">
    <source>
        <dbReference type="Proteomes" id="UP000279968"/>
    </source>
</evidence>
<dbReference type="OrthoDB" id="5902829at2"/>
<protein>
    <recommendedName>
        <fullName evidence="3">Alpha/beta hydrolase</fullName>
    </recommendedName>
</protein>
<proteinExistence type="predicted"/>
<sequence>MGETPNFLRPFVLTPRECHREREANVDWYVPEGGQPRPAVVVVHGGPLPPDLEPGPRDWPVYRGYGNLLASLGLVAAVVEHRLGVVAAPDGRVVDYPLAARDVASAVNRVRADPRVDAERTALWFFSGGGLLSSPWLRERPAWLRAVALTYPLLAPLPGWRVDPVFDPAAAIGGTGAPVPPLLLTRVGRERDEVAGTVTAFLRAADDSGVPVEVLDVPDGQHGFDMLDHTEQSRGAVEQAATWVAGRLAR</sequence>
<dbReference type="SUPFAM" id="SSF53474">
    <property type="entry name" value="alpha/beta-Hydrolases"/>
    <property type="match status" value="1"/>
</dbReference>
<gene>
    <name evidence="1" type="ORF">D7193_14945</name>
</gene>
<dbReference type="Proteomes" id="UP000279968">
    <property type="component" value="Unassembled WGS sequence"/>
</dbReference>
<dbReference type="RefSeq" id="WP_120780068.1">
    <property type="nucleotide sequence ID" value="NZ_JBHLUP010000002.1"/>
</dbReference>
<keyword evidence="2" id="KW-1185">Reference proteome</keyword>
<reference evidence="1 2" key="1">
    <citation type="journal article" date="2015" name="Int. J. Syst. Evol. Microbiol.">
        <title>Micromonospora costi sp. nov., isolated from a leaf of Costus speciosus.</title>
        <authorList>
            <person name="Thawai C."/>
        </authorList>
    </citation>
    <scope>NUCLEOTIDE SEQUENCE [LARGE SCALE GENOMIC DNA]</scope>
    <source>
        <strain evidence="1 2">CS1-12</strain>
    </source>
</reference>